<feature type="region of interest" description="Disordered" evidence="1">
    <location>
        <begin position="162"/>
        <end position="259"/>
    </location>
</feature>
<feature type="compositionally biased region" description="Basic and acidic residues" evidence="1">
    <location>
        <begin position="45"/>
        <end position="67"/>
    </location>
</feature>
<sequence length="259" mass="29992">MEEDPKTRLLREQAAFFRQGGVSLSKANEMGVGFLYDEDGGPGNHVKEREEEEKEHPEDAIPDLPENRAAREFLRKAPRTGLYMPLGKEVKVMQCWRCKQYGHRTGDRDCPFFLSGNLSSDAARQAREDPMAAIMGQKVLQAEVKNARRAELERLIQDIRQEVKEKKAKKRERKRKKEEKRKKKRDKKEGKDKEARGRDRKHRKRSRVHSPPTKRRRRSESRSSSRCSGASLKSSPEEYAKTSDTNNDKVPPPKLRPDS</sequence>
<protein>
    <recommendedName>
        <fullName evidence="4">Zinc knuckle domain-containing protein</fullName>
    </recommendedName>
</protein>
<accession>A0A4D9D613</accession>
<dbReference type="Proteomes" id="UP000355283">
    <property type="component" value="Unassembled WGS sequence"/>
</dbReference>
<feature type="compositionally biased region" description="Basic and acidic residues" evidence="1">
    <location>
        <begin position="187"/>
        <end position="197"/>
    </location>
</feature>
<keyword evidence="3" id="KW-1185">Reference proteome</keyword>
<dbReference type="InterPro" id="IPR034585">
    <property type="entry name" value="PAP-1"/>
</dbReference>
<feature type="compositionally biased region" description="Low complexity" evidence="1">
    <location>
        <begin position="222"/>
        <end position="234"/>
    </location>
</feature>
<feature type="compositionally biased region" description="Pro residues" evidence="1">
    <location>
        <begin position="250"/>
        <end position="259"/>
    </location>
</feature>
<dbReference type="PANTHER" id="PTHR35252">
    <property type="entry name" value="RETINITIS PIGMENTOSA 9 PROTEIN"/>
    <property type="match status" value="1"/>
</dbReference>
<evidence type="ECO:0000256" key="1">
    <source>
        <dbReference type="SAM" id="MobiDB-lite"/>
    </source>
</evidence>
<comment type="caution">
    <text evidence="2">The sequence shown here is derived from an EMBL/GenBank/DDBJ whole genome shotgun (WGS) entry which is preliminary data.</text>
</comment>
<dbReference type="AlphaFoldDB" id="A0A4D9D613"/>
<dbReference type="GO" id="GO:0008380">
    <property type="term" value="P:RNA splicing"/>
    <property type="evidence" value="ECO:0007669"/>
    <property type="project" value="InterPro"/>
</dbReference>
<gene>
    <name evidence="2" type="ORF">NSK_003927</name>
</gene>
<feature type="region of interest" description="Disordered" evidence="1">
    <location>
        <begin position="33"/>
        <end position="67"/>
    </location>
</feature>
<feature type="compositionally biased region" description="Basic residues" evidence="1">
    <location>
        <begin position="198"/>
        <end position="219"/>
    </location>
</feature>
<proteinExistence type="predicted"/>
<feature type="compositionally biased region" description="Basic residues" evidence="1">
    <location>
        <begin position="166"/>
        <end position="186"/>
    </location>
</feature>
<name>A0A4D9D613_9STRA</name>
<organism evidence="2 3">
    <name type="scientific">Nannochloropsis salina CCMP1776</name>
    <dbReference type="NCBI Taxonomy" id="1027361"/>
    <lineage>
        <taxon>Eukaryota</taxon>
        <taxon>Sar</taxon>
        <taxon>Stramenopiles</taxon>
        <taxon>Ochrophyta</taxon>
        <taxon>Eustigmatophyceae</taxon>
        <taxon>Eustigmatales</taxon>
        <taxon>Monodopsidaceae</taxon>
        <taxon>Microchloropsis</taxon>
        <taxon>Microchloropsis salina</taxon>
    </lineage>
</organism>
<dbReference type="PANTHER" id="PTHR35252:SF1">
    <property type="entry name" value="RETINITIS PIGMENTOSA 9 PROTEIN"/>
    <property type="match status" value="1"/>
</dbReference>
<dbReference type="EMBL" id="SDOX01000017">
    <property type="protein sequence ID" value="TFJ84895.1"/>
    <property type="molecule type" value="Genomic_DNA"/>
</dbReference>
<reference evidence="2 3" key="1">
    <citation type="submission" date="2019-01" db="EMBL/GenBank/DDBJ databases">
        <title>Nuclear Genome Assembly of the Microalgal Biofuel strain Nannochloropsis salina CCMP1776.</title>
        <authorList>
            <person name="Hovde B."/>
        </authorList>
    </citation>
    <scope>NUCLEOTIDE SEQUENCE [LARGE SCALE GENOMIC DNA]</scope>
    <source>
        <strain evidence="2 3">CCMP1776</strain>
    </source>
</reference>
<dbReference type="OrthoDB" id="20809at2759"/>
<evidence type="ECO:0000313" key="2">
    <source>
        <dbReference type="EMBL" id="TFJ84895.1"/>
    </source>
</evidence>
<evidence type="ECO:0000313" key="3">
    <source>
        <dbReference type="Proteomes" id="UP000355283"/>
    </source>
</evidence>
<evidence type="ECO:0008006" key="4">
    <source>
        <dbReference type="Google" id="ProtNLM"/>
    </source>
</evidence>